<proteinExistence type="predicted"/>
<protein>
    <submittedName>
        <fullName evidence="3">Uncharacterized protein</fullName>
    </submittedName>
</protein>
<evidence type="ECO:0000256" key="1">
    <source>
        <dbReference type="SAM" id="MobiDB-lite"/>
    </source>
</evidence>
<dbReference type="Gene3D" id="2.60.120.260">
    <property type="entry name" value="Galactose-binding domain-like"/>
    <property type="match status" value="2"/>
</dbReference>
<dbReference type="AlphaFoldDB" id="A0A8H5BX22"/>
<dbReference type="OrthoDB" id="3052647at2759"/>
<accession>A0A8H5BX22</accession>
<sequence length="527" mass="55581">MSTSLRWIISDDTSSDIQYVQGDWFQDSSGSQDASGNYGPVFQGTLHGVRTGPASLVYKFTGSQVQVFGSNNIQNNSGILNPSWDCFVDGVSIGSMPYQFPENNWQFCRSPVLPDGNHVLTVNASVASPQTFWIDKIQYLPVAGSQSQLTNATVLVDNLDPMLKPAFGKGWVELGGGANMTTLSGSQFTLNFTGISLSWYGFIPKELPIASTTGSYSIDGGSPSSFLLKGLPTNAITVYNQKFFQTSTLSPGNHQIIVTYNGGGQTTPLTLDYLVIQNASVPATTPPPAGGQSNGGKSNIAAIAGGVVGGVVIIALAALGLLFIRRRYRSSAGRSDVKGGNVEGAGNSTTPRPYNYTPMPAHMRSDSGVDMYTSSSGRPEQTTTSMSEVRRKAHHTANPSVSTTNGTSTGLLGSSVANTAGHQPRPSQSQSDFLTSGGSSTGRGESLVNDESNTSSLGARGDPSSRNDKLRREAAAVAAQTQGRNQPRGPTSPPLTAESEQSMYIRHEDSGIRMPGVVEVPPEYTPS</sequence>
<feature type="region of interest" description="Disordered" evidence="1">
    <location>
        <begin position="332"/>
        <end position="527"/>
    </location>
</feature>
<feature type="transmembrane region" description="Helical" evidence="2">
    <location>
        <begin position="300"/>
        <end position="324"/>
    </location>
</feature>
<dbReference type="Proteomes" id="UP000567179">
    <property type="component" value="Unassembled WGS sequence"/>
</dbReference>
<keyword evidence="4" id="KW-1185">Reference proteome</keyword>
<feature type="compositionally biased region" description="Polar residues" evidence="1">
    <location>
        <begin position="417"/>
        <end position="434"/>
    </location>
</feature>
<comment type="caution">
    <text evidence="3">The sequence shown here is derived from an EMBL/GenBank/DDBJ whole genome shotgun (WGS) entry which is preliminary data.</text>
</comment>
<gene>
    <name evidence="3" type="ORF">D9619_005257</name>
</gene>
<feature type="compositionally biased region" description="Polar residues" evidence="1">
    <location>
        <begin position="479"/>
        <end position="489"/>
    </location>
</feature>
<keyword evidence="2" id="KW-0472">Membrane</keyword>
<reference evidence="3 4" key="1">
    <citation type="journal article" date="2020" name="ISME J.">
        <title>Uncovering the hidden diversity of litter-decomposition mechanisms in mushroom-forming fungi.</title>
        <authorList>
            <person name="Floudas D."/>
            <person name="Bentzer J."/>
            <person name="Ahren D."/>
            <person name="Johansson T."/>
            <person name="Persson P."/>
            <person name="Tunlid A."/>
        </authorList>
    </citation>
    <scope>NUCLEOTIDE SEQUENCE [LARGE SCALE GENOMIC DNA]</scope>
    <source>
        <strain evidence="3 4">CBS 101986</strain>
    </source>
</reference>
<feature type="compositionally biased region" description="Low complexity" evidence="1">
    <location>
        <begin position="400"/>
        <end position="416"/>
    </location>
</feature>
<organism evidence="3 4">
    <name type="scientific">Psilocybe cf. subviscida</name>
    <dbReference type="NCBI Taxonomy" id="2480587"/>
    <lineage>
        <taxon>Eukaryota</taxon>
        <taxon>Fungi</taxon>
        <taxon>Dikarya</taxon>
        <taxon>Basidiomycota</taxon>
        <taxon>Agaricomycotina</taxon>
        <taxon>Agaricomycetes</taxon>
        <taxon>Agaricomycetidae</taxon>
        <taxon>Agaricales</taxon>
        <taxon>Agaricineae</taxon>
        <taxon>Strophariaceae</taxon>
        <taxon>Psilocybe</taxon>
    </lineage>
</organism>
<feature type="compositionally biased region" description="Low complexity" evidence="1">
    <location>
        <begin position="435"/>
        <end position="446"/>
    </location>
</feature>
<keyword evidence="2" id="KW-1133">Transmembrane helix</keyword>
<name>A0A8H5BX22_9AGAR</name>
<feature type="compositionally biased region" description="Basic and acidic residues" evidence="1">
    <location>
        <begin position="463"/>
        <end position="474"/>
    </location>
</feature>
<evidence type="ECO:0000313" key="4">
    <source>
        <dbReference type="Proteomes" id="UP000567179"/>
    </source>
</evidence>
<evidence type="ECO:0000256" key="2">
    <source>
        <dbReference type="SAM" id="Phobius"/>
    </source>
</evidence>
<feature type="compositionally biased region" description="Polar residues" evidence="1">
    <location>
        <begin position="372"/>
        <end position="387"/>
    </location>
</feature>
<evidence type="ECO:0000313" key="3">
    <source>
        <dbReference type="EMBL" id="KAF5330571.1"/>
    </source>
</evidence>
<dbReference type="EMBL" id="JAACJJ010000001">
    <property type="protein sequence ID" value="KAF5330571.1"/>
    <property type="molecule type" value="Genomic_DNA"/>
</dbReference>
<keyword evidence="2" id="KW-0812">Transmembrane</keyword>